<dbReference type="Gene3D" id="1.50.10.100">
    <property type="entry name" value="Chondroitin AC/alginate lyase"/>
    <property type="match status" value="1"/>
</dbReference>
<gene>
    <name evidence="2" type="ORF">I6U51_13215</name>
</gene>
<dbReference type="EMBL" id="JAEEGB010000014">
    <property type="protein sequence ID" value="MBI6873660.1"/>
    <property type="molecule type" value="Genomic_DNA"/>
</dbReference>
<dbReference type="PANTHER" id="PTHR38045">
    <property type="entry name" value="CHROMOSOME 1, WHOLE GENOME SHOTGUN SEQUENCE"/>
    <property type="match status" value="1"/>
</dbReference>
<dbReference type="SUPFAM" id="SSF48230">
    <property type="entry name" value="Chondroitin AC/alginate lyase"/>
    <property type="match status" value="1"/>
</dbReference>
<dbReference type="Proteomes" id="UP000622687">
    <property type="component" value="Unassembled WGS sequence"/>
</dbReference>
<evidence type="ECO:0000313" key="3">
    <source>
        <dbReference type="Proteomes" id="UP000622687"/>
    </source>
</evidence>
<evidence type="ECO:0000313" key="2">
    <source>
        <dbReference type="EMBL" id="MBI6873660.1"/>
    </source>
</evidence>
<comment type="caution">
    <text evidence="2">The sequence shown here is derived from an EMBL/GenBank/DDBJ whole genome shotgun (WGS) entry which is preliminary data.</text>
</comment>
<sequence>MKKNRFKLISLKLICTVLLMISSDSIGSVNSFNYIQSNNTNVVIKSIKEHPRIIASKNDFNNLRRIINTDDHEKLWDKKLKVSADKILSDPTVKYELEDGTSLLPISRQVLERVYNLAIMYKLHGDSKYKDRLWKEIEAVSKFKDFNPKHFLDTAEMINALAIAYDWLYYDWSYKQKEIIRNMIIQKGLNPALKLYMSNSNDSWWKNSNANWNLVCNAGVGIAALAIAEEEPVICNAILEYVIKYIPNGIMGYAPDGAWNEGTDYWQYGTVYLSSLISSMKIALGIDFNLLSSPGLEKTGDFIIHASGQEKYSFGYGDSSGRKVLGPEMMWLGKVYNKPYYVWQRTIYADSNPTALDMLWYSSKIYSNTKKNELPLDNYFRRSEITTFRSSWDNATGIFAAIKGFNFENRNHTDLDSGDFVIQANGVQWAEELGADNYNLPGYFNMSKNNLNRWSYYRKRAEGQNTIVINPNKGADQNPNGITKVVSFKSMTDKAFSIINTTSAYNDAVKSLRGLMIFDNRTKVLLQDEIELKDFGDVWWFMHTSKNISIEDNGQTAVLNDGNKKLWIHIISPDKNLRFNEMDAKPLSSSPNPIGQNKNEGIRKLTIHVNHVKKLNIAIVFVPEDNNNIISNIPKFIPLSLWEKEN</sequence>
<evidence type="ECO:0000256" key="1">
    <source>
        <dbReference type="SAM" id="SignalP"/>
    </source>
</evidence>
<feature type="chain" id="PRO_5036721037" evidence="1">
    <location>
        <begin position="28"/>
        <end position="646"/>
    </location>
</feature>
<dbReference type="InterPro" id="IPR008929">
    <property type="entry name" value="Chondroitin_lyas"/>
</dbReference>
<organism evidence="2 3">
    <name type="scientific">Clostridium aciditolerans</name>
    <dbReference type="NCBI Taxonomy" id="339861"/>
    <lineage>
        <taxon>Bacteria</taxon>
        <taxon>Bacillati</taxon>
        <taxon>Bacillota</taxon>
        <taxon>Clostridia</taxon>
        <taxon>Eubacteriales</taxon>
        <taxon>Clostridiaceae</taxon>
        <taxon>Clostridium</taxon>
    </lineage>
</organism>
<keyword evidence="3" id="KW-1185">Reference proteome</keyword>
<reference evidence="2" key="1">
    <citation type="submission" date="2020-12" db="EMBL/GenBank/DDBJ databases">
        <title>Clostridium thailandense sp. nov., a novel acetogenic bacterium isolated from peat land soil in Thailand.</title>
        <authorList>
            <person name="Chaikitkaew S."/>
            <person name="Birkeland N.K."/>
        </authorList>
    </citation>
    <scope>NUCLEOTIDE SEQUENCE</scope>
    <source>
        <strain evidence="2">DSM 17425</strain>
    </source>
</reference>
<dbReference type="RefSeq" id="WP_211143083.1">
    <property type="nucleotide sequence ID" value="NZ_JAEEGB010000014.1"/>
</dbReference>
<protein>
    <submittedName>
        <fullName evidence="2">Coagulation factor 5/8 type domain-containing protein</fullName>
    </submittedName>
</protein>
<accession>A0A934M426</accession>
<feature type="signal peptide" evidence="1">
    <location>
        <begin position="1"/>
        <end position="27"/>
    </location>
</feature>
<keyword evidence="1" id="KW-0732">Signal</keyword>
<proteinExistence type="predicted"/>
<dbReference type="Gene3D" id="2.70.98.70">
    <property type="match status" value="1"/>
</dbReference>
<dbReference type="AlphaFoldDB" id="A0A934M426"/>
<name>A0A934M426_9CLOT</name>
<dbReference type="PANTHER" id="PTHR38045:SF1">
    <property type="entry name" value="HEPARINASE II_III-LIKE PROTEIN"/>
    <property type="match status" value="1"/>
</dbReference>